<dbReference type="GeneID" id="83014248"/>
<feature type="domain" description="Glycosyl transferase family 51" evidence="14">
    <location>
        <begin position="46"/>
        <end position="214"/>
    </location>
</feature>
<keyword evidence="10" id="KW-0511">Multifunctional enzyme</keyword>
<name>A0A412G5B7_9FIRM</name>
<dbReference type="Gene3D" id="1.10.3810.10">
    <property type="entry name" value="Biosynthetic peptidoglycan transglycosylase-like"/>
    <property type="match status" value="1"/>
</dbReference>
<keyword evidence="4" id="KW-0645">Protease</keyword>
<gene>
    <name evidence="15" type="ORF">DWY25_02340</name>
</gene>
<dbReference type="SUPFAM" id="SSF53955">
    <property type="entry name" value="Lysozyme-like"/>
    <property type="match status" value="1"/>
</dbReference>
<evidence type="ECO:0000259" key="14">
    <source>
        <dbReference type="Pfam" id="PF00912"/>
    </source>
</evidence>
<dbReference type="InterPro" id="IPR050396">
    <property type="entry name" value="Glycosyltr_51/Transpeptidase"/>
</dbReference>
<protein>
    <submittedName>
        <fullName evidence="15">Penicillin-binding protein</fullName>
    </submittedName>
</protein>
<evidence type="ECO:0000256" key="7">
    <source>
        <dbReference type="ARBA" id="ARBA00022801"/>
    </source>
</evidence>
<sequence length="237" mass="26337">MKVIKRFVLVLLVLLLIGAGWLTASGYQRYKEAIAEVPLAEKIEAVKQREDYTPLDQISPDFVNAVVAVEDRRFYTRKGIDVISLGRALLTNLISGEVKEGGSTIPQQLAKNLYFTHKPSLTRKIAEVFFLYDLEAAYSKDEILAFYVNVIYYGDGHYGIAQASHGYFDKEPSELTLAEATLLAGLPQSPSRYQLSSGKDLALHRQQQVLEAMQAVGLIDAAQSQAALEWSSNYLGM</sequence>
<evidence type="ECO:0000256" key="5">
    <source>
        <dbReference type="ARBA" id="ARBA00022676"/>
    </source>
</evidence>
<evidence type="ECO:0000256" key="3">
    <source>
        <dbReference type="ARBA" id="ARBA00022645"/>
    </source>
</evidence>
<keyword evidence="5" id="KW-0328">Glycosyltransferase</keyword>
<keyword evidence="3" id="KW-0121">Carboxypeptidase</keyword>
<evidence type="ECO:0000313" key="15">
    <source>
        <dbReference type="EMBL" id="RGR76212.1"/>
    </source>
</evidence>
<dbReference type="GO" id="GO:0009002">
    <property type="term" value="F:serine-type D-Ala-D-Ala carboxypeptidase activity"/>
    <property type="evidence" value="ECO:0007669"/>
    <property type="project" value="UniProtKB-EC"/>
</dbReference>
<dbReference type="GO" id="GO:0008360">
    <property type="term" value="P:regulation of cell shape"/>
    <property type="evidence" value="ECO:0007669"/>
    <property type="project" value="UniProtKB-KW"/>
</dbReference>
<dbReference type="InterPro" id="IPR023346">
    <property type="entry name" value="Lysozyme-like_dom_sf"/>
</dbReference>
<evidence type="ECO:0000256" key="4">
    <source>
        <dbReference type="ARBA" id="ARBA00022670"/>
    </source>
</evidence>
<dbReference type="GO" id="GO:0009252">
    <property type="term" value="P:peptidoglycan biosynthetic process"/>
    <property type="evidence" value="ECO:0007669"/>
    <property type="project" value="UniProtKB-KW"/>
</dbReference>
<dbReference type="InterPro" id="IPR036950">
    <property type="entry name" value="PBP_transglycosylase"/>
</dbReference>
<evidence type="ECO:0000256" key="1">
    <source>
        <dbReference type="ARBA" id="ARBA00007090"/>
    </source>
</evidence>
<keyword evidence="6" id="KW-0808">Transferase</keyword>
<evidence type="ECO:0000256" key="11">
    <source>
        <dbReference type="ARBA" id="ARBA00023316"/>
    </source>
</evidence>
<evidence type="ECO:0000256" key="10">
    <source>
        <dbReference type="ARBA" id="ARBA00023268"/>
    </source>
</evidence>
<dbReference type="Proteomes" id="UP000284178">
    <property type="component" value="Unassembled WGS sequence"/>
</dbReference>
<dbReference type="Pfam" id="PF00912">
    <property type="entry name" value="Transgly"/>
    <property type="match status" value="1"/>
</dbReference>
<evidence type="ECO:0000256" key="2">
    <source>
        <dbReference type="ARBA" id="ARBA00007739"/>
    </source>
</evidence>
<comment type="similarity">
    <text evidence="1">In the C-terminal section; belongs to the transpeptidase family.</text>
</comment>
<dbReference type="AlphaFoldDB" id="A0A412G5B7"/>
<evidence type="ECO:0000256" key="13">
    <source>
        <dbReference type="ARBA" id="ARBA00049902"/>
    </source>
</evidence>
<evidence type="ECO:0000256" key="9">
    <source>
        <dbReference type="ARBA" id="ARBA00022984"/>
    </source>
</evidence>
<dbReference type="PANTHER" id="PTHR32282">
    <property type="entry name" value="BINDING PROTEIN TRANSPEPTIDASE, PUTATIVE-RELATED"/>
    <property type="match status" value="1"/>
</dbReference>
<keyword evidence="8" id="KW-0133">Cell shape</keyword>
<accession>A0A412G5B7</accession>
<evidence type="ECO:0000256" key="8">
    <source>
        <dbReference type="ARBA" id="ARBA00022960"/>
    </source>
</evidence>
<comment type="catalytic activity">
    <reaction evidence="12">
        <text>Preferential cleavage: (Ac)2-L-Lys-D-Ala-|-D-Ala. Also transpeptidation of peptidyl-alanyl moieties that are N-acyl substituents of D-alanine.</text>
        <dbReference type="EC" id="3.4.16.4"/>
    </reaction>
</comment>
<reference evidence="15 16" key="1">
    <citation type="submission" date="2018-08" db="EMBL/GenBank/DDBJ databases">
        <title>A genome reference for cultivated species of the human gut microbiota.</title>
        <authorList>
            <person name="Zou Y."/>
            <person name="Xue W."/>
            <person name="Luo G."/>
        </authorList>
    </citation>
    <scope>NUCLEOTIDE SEQUENCE [LARGE SCALE GENOMIC DNA]</scope>
    <source>
        <strain evidence="15 16">AF24-29</strain>
    </source>
</reference>
<keyword evidence="7" id="KW-0378">Hydrolase</keyword>
<evidence type="ECO:0000313" key="16">
    <source>
        <dbReference type="Proteomes" id="UP000284178"/>
    </source>
</evidence>
<keyword evidence="16" id="KW-1185">Reference proteome</keyword>
<dbReference type="InterPro" id="IPR001264">
    <property type="entry name" value="Glyco_trans_51"/>
</dbReference>
<dbReference type="GO" id="GO:0071555">
    <property type="term" value="P:cell wall organization"/>
    <property type="evidence" value="ECO:0007669"/>
    <property type="project" value="UniProtKB-KW"/>
</dbReference>
<comment type="caution">
    <text evidence="15">The sequence shown here is derived from an EMBL/GenBank/DDBJ whole genome shotgun (WGS) entry which is preliminary data.</text>
</comment>
<comment type="similarity">
    <text evidence="2">In the N-terminal section; belongs to the glycosyltransferase 51 family.</text>
</comment>
<dbReference type="GO" id="GO:0006508">
    <property type="term" value="P:proteolysis"/>
    <property type="evidence" value="ECO:0007669"/>
    <property type="project" value="UniProtKB-KW"/>
</dbReference>
<dbReference type="RefSeq" id="WP_117893169.1">
    <property type="nucleotide sequence ID" value="NZ_CABJCV010000002.1"/>
</dbReference>
<dbReference type="EMBL" id="QRUP01000002">
    <property type="protein sequence ID" value="RGR76212.1"/>
    <property type="molecule type" value="Genomic_DNA"/>
</dbReference>
<comment type="catalytic activity">
    <reaction evidence="13">
        <text>[GlcNAc-(1-&gt;4)-Mur2Ac(oyl-L-Ala-gamma-D-Glu-L-Lys-D-Ala-D-Ala)](n)-di-trans,octa-cis-undecaprenyl diphosphate + beta-D-GlcNAc-(1-&gt;4)-Mur2Ac(oyl-L-Ala-gamma-D-Glu-L-Lys-D-Ala-D-Ala)-di-trans,octa-cis-undecaprenyl diphosphate = [GlcNAc-(1-&gt;4)-Mur2Ac(oyl-L-Ala-gamma-D-Glu-L-Lys-D-Ala-D-Ala)](n+1)-di-trans,octa-cis-undecaprenyl diphosphate + di-trans,octa-cis-undecaprenyl diphosphate + H(+)</text>
        <dbReference type="Rhea" id="RHEA:23708"/>
        <dbReference type="Rhea" id="RHEA-COMP:9602"/>
        <dbReference type="Rhea" id="RHEA-COMP:9603"/>
        <dbReference type="ChEBI" id="CHEBI:15378"/>
        <dbReference type="ChEBI" id="CHEBI:58405"/>
        <dbReference type="ChEBI" id="CHEBI:60033"/>
        <dbReference type="ChEBI" id="CHEBI:78435"/>
        <dbReference type="EC" id="2.4.99.28"/>
    </reaction>
</comment>
<evidence type="ECO:0000256" key="12">
    <source>
        <dbReference type="ARBA" id="ARBA00034000"/>
    </source>
</evidence>
<keyword evidence="9" id="KW-0573">Peptidoglycan synthesis</keyword>
<keyword evidence="11" id="KW-0961">Cell wall biogenesis/degradation</keyword>
<dbReference type="GO" id="GO:0008955">
    <property type="term" value="F:peptidoglycan glycosyltransferase activity"/>
    <property type="evidence" value="ECO:0007669"/>
    <property type="project" value="UniProtKB-EC"/>
</dbReference>
<evidence type="ECO:0000256" key="6">
    <source>
        <dbReference type="ARBA" id="ARBA00022679"/>
    </source>
</evidence>
<organism evidence="15 16">
    <name type="scientific">Holdemania filiformis</name>
    <dbReference type="NCBI Taxonomy" id="61171"/>
    <lineage>
        <taxon>Bacteria</taxon>
        <taxon>Bacillati</taxon>
        <taxon>Bacillota</taxon>
        <taxon>Erysipelotrichia</taxon>
        <taxon>Erysipelotrichales</taxon>
        <taxon>Erysipelotrichaceae</taxon>
        <taxon>Holdemania</taxon>
    </lineage>
</organism>
<dbReference type="PANTHER" id="PTHR32282:SF33">
    <property type="entry name" value="PEPTIDOGLYCAN GLYCOSYLTRANSFERASE"/>
    <property type="match status" value="1"/>
</dbReference>
<dbReference type="FunFam" id="1.10.3810.10:FF:000001">
    <property type="entry name" value="Penicillin-binding protein 1A"/>
    <property type="match status" value="1"/>
</dbReference>
<proteinExistence type="inferred from homology"/>